<gene>
    <name evidence="1" type="ORF">S01H1_09386</name>
</gene>
<name>X0SR21_9ZZZZ</name>
<dbReference type="EMBL" id="BARS01004799">
    <property type="protein sequence ID" value="GAF83538.1"/>
    <property type="molecule type" value="Genomic_DNA"/>
</dbReference>
<sequence>DYLASFRELGGKVALIREAEAGGPDADGMPILPTLKELPLLLRDLTHD</sequence>
<feature type="non-terminal residue" evidence="1">
    <location>
        <position position="1"/>
    </location>
</feature>
<accession>X0SR21</accession>
<dbReference type="AlphaFoldDB" id="X0SR21"/>
<evidence type="ECO:0000313" key="1">
    <source>
        <dbReference type="EMBL" id="GAF83538.1"/>
    </source>
</evidence>
<organism evidence="1">
    <name type="scientific">marine sediment metagenome</name>
    <dbReference type="NCBI Taxonomy" id="412755"/>
    <lineage>
        <taxon>unclassified sequences</taxon>
        <taxon>metagenomes</taxon>
        <taxon>ecological metagenomes</taxon>
    </lineage>
</organism>
<reference evidence="1" key="1">
    <citation type="journal article" date="2014" name="Front. Microbiol.">
        <title>High frequency of phylogenetically diverse reductive dehalogenase-homologous genes in deep subseafloor sedimentary metagenomes.</title>
        <authorList>
            <person name="Kawai M."/>
            <person name="Futagami T."/>
            <person name="Toyoda A."/>
            <person name="Takaki Y."/>
            <person name="Nishi S."/>
            <person name="Hori S."/>
            <person name="Arai W."/>
            <person name="Tsubouchi T."/>
            <person name="Morono Y."/>
            <person name="Uchiyama I."/>
            <person name="Ito T."/>
            <person name="Fujiyama A."/>
            <person name="Inagaki F."/>
            <person name="Takami H."/>
        </authorList>
    </citation>
    <scope>NUCLEOTIDE SEQUENCE</scope>
    <source>
        <strain evidence="1">Expedition CK06-06</strain>
    </source>
</reference>
<comment type="caution">
    <text evidence="1">The sequence shown here is derived from an EMBL/GenBank/DDBJ whole genome shotgun (WGS) entry which is preliminary data.</text>
</comment>
<protein>
    <submittedName>
        <fullName evidence="1">Uncharacterized protein</fullName>
    </submittedName>
</protein>
<proteinExistence type="predicted"/>